<sequence length="135" mass="14205">MSIRVAAGPYSLWLLRCVGRFPLWRRATAAASAGRDLLGGSSAAGLAKLEVKRKQGSGEAEIATGAIRSGREAANANADAVADVDADAEADARLERAIEKGKVKNGWKGKAFNAKKRESWGGGSGWVVQLRGKVR</sequence>
<name>A0A6A6WJZ1_9PEZI</name>
<dbReference type="EMBL" id="ML996565">
    <property type="protein sequence ID" value="KAF2762397.1"/>
    <property type="molecule type" value="Genomic_DNA"/>
</dbReference>
<protein>
    <submittedName>
        <fullName evidence="1">Uncharacterized protein</fullName>
    </submittedName>
</protein>
<accession>A0A6A6WJZ1</accession>
<dbReference type="Proteomes" id="UP000799437">
    <property type="component" value="Unassembled WGS sequence"/>
</dbReference>
<evidence type="ECO:0000313" key="1">
    <source>
        <dbReference type="EMBL" id="KAF2762397.1"/>
    </source>
</evidence>
<reference evidence="1" key="1">
    <citation type="journal article" date="2020" name="Stud. Mycol.">
        <title>101 Dothideomycetes genomes: a test case for predicting lifestyles and emergence of pathogens.</title>
        <authorList>
            <person name="Haridas S."/>
            <person name="Albert R."/>
            <person name="Binder M."/>
            <person name="Bloem J."/>
            <person name="Labutti K."/>
            <person name="Salamov A."/>
            <person name="Andreopoulos B."/>
            <person name="Baker S."/>
            <person name="Barry K."/>
            <person name="Bills G."/>
            <person name="Bluhm B."/>
            <person name="Cannon C."/>
            <person name="Castanera R."/>
            <person name="Culley D."/>
            <person name="Daum C."/>
            <person name="Ezra D."/>
            <person name="Gonzalez J."/>
            <person name="Henrissat B."/>
            <person name="Kuo A."/>
            <person name="Liang C."/>
            <person name="Lipzen A."/>
            <person name="Lutzoni F."/>
            <person name="Magnuson J."/>
            <person name="Mondo S."/>
            <person name="Nolan M."/>
            <person name="Ohm R."/>
            <person name="Pangilinan J."/>
            <person name="Park H.-J."/>
            <person name="Ramirez L."/>
            <person name="Alfaro M."/>
            <person name="Sun H."/>
            <person name="Tritt A."/>
            <person name="Yoshinaga Y."/>
            <person name="Zwiers L.-H."/>
            <person name="Turgeon B."/>
            <person name="Goodwin S."/>
            <person name="Spatafora J."/>
            <person name="Crous P."/>
            <person name="Grigoriev I."/>
        </authorList>
    </citation>
    <scope>NUCLEOTIDE SEQUENCE</scope>
    <source>
        <strain evidence="1">CBS 121739</strain>
    </source>
</reference>
<proteinExistence type="predicted"/>
<keyword evidence="2" id="KW-1185">Reference proteome</keyword>
<dbReference type="GeneID" id="54487295"/>
<dbReference type="RefSeq" id="XP_033604848.1">
    <property type="nucleotide sequence ID" value="XM_033746241.1"/>
</dbReference>
<evidence type="ECO:0000313" key="2">
    <source>
        <dbReference type="Proteomes" id="UP000799437"/>
    </source>
</evidence>
<organism evidence="1 2">
    <name type="scientific">Pseudovirgaria hyperparasitica</name>
    <dbReference type="NCBI Taxonomy" id="470096"/>
    <lineage>
        <taxon>Eukaryota</taxon>
        <taxon>Fungi</taxon>
        <taxon>Dikarya</taxon>
        <taxon>Ascomycota</taxon>
        <taxon>Pezizomycotina</taxon>
        <taxon>Dothideomycetes</taxon>
        <taxon>Dothideomycetes incertae sedis</taxon>
        <taxon>Acrospermales</taxon>
        <taxon>Acrospermaceae</taxon>
        <taxon>Pseudovirgaria</taxon>
    </lineage>
</organism>
<gene>
    <name evidence="1" type="ORF">EJ05DRAFT_495281</name>
</gene>
<dbReference type="AlphaFoldDB" id="A0A6A6WJZ1"/>